<dbReference type="EMBL" id="JAAALK010000282">
    <property type="protein sequence ID" value="KAG8077689.1"/>
    <property type="molecule type" value="Genomic_DNA"/>
</dbReference>
<feature type="compositionally biased region" description="Basic and acidic residues" evidence="5">
    <location>
        <begin position="911"/>
        <end position="927"/>
    </location>
</feature>
<feature type="compositionally biased region" description="Basic and acidic residues" evidence="5">
    <location>
        <begin position="981"/>
        <end position="993"/>
    </location>
</feature>
<proteinExistence type="inferred from homology"/>
<evidence type="ECO:0000256" key="4">
    <source>
        <dbReference type="SAM" id="Coils"/>
    </source>
</evidence>
<feature type="region of interest" description="Disordered" evidence="5">
    <location>
        <begin position="615"/>
        <end position="651"/>
    </location>
</feature>
<dbReference type="Pfam" id="PF03398">
    <property type="entry name" value="Ist1"/>
    <property type="match status" value="1"/>
</dbReference>
<evidence type="ECO:0000313" key="8">
    <source>
        <dbReference type="Proteomes" id="UP000729402"/>
    </source>
</evidence>
<dbReference type="OrthoDB" id="29853at2759"/>
<feature type="region of interest" description="Disordered" evidence="5">
    <location>
        <begin position="475"/>
        <end position="531"/>
    </location>
</feature>
<feature type="compositionally biased region" description="Polar residues" evidence="5">
    <location>
        <begin position="618"/>
        <end position="636"/>
    </location>
</feature>
<evidence type="ECO:0000256" key="5">
    <source>
        <dbReference type="SAM" id="MobiDB-lite"/>
    </source>
</evidence>
<dbReference type="FunFam" id="3.30.390.110:FF:000002">
    <property type="entry name" value="60S ribosomal protein L28"/>
    <property type="match status" value="1"/>
</dbReference>
<dbReference type="Pfam" id="PF01778">
    <property type="entry name" value="Ribosomal_L28e"/>
    <property type="match status" value="1"/>
</dbReference>
<dbReference type="GO" id="GO:1990904">
    <property type="term" value="C:ribonucleoprotein complex"/>
    <property type="evidence" value="ECO:0007669"/>
    <property type="project" value="UniProtKB-KW"/>
</dbReference>
<feature type="coiled-coil region" evidence="4">
    <location>
        <begin position="27"/>
        <end position="61"/>
    </location>
</feature>
<feature type="compositionally biased region" description="Polar residues" evidence="5">
    <location>
        <begin position="888"/>
        <end position="910"/>
    </location>
</feature>
<dbReference type="GO" id="GO:0015031">
    <property type="term" value="P:protein transport"/>
    <property type="evidence" value="ECO:0007669"/>
    <property type="project" value="InterPro"/>
</dbReference>
<feature type="compositionally biased region" description="Basic and acidic residues" evidence="5">
    <location>
        <begin position="391"/>
        <end position="414"/>
    </location>
</feature>
<keyword evidence="2" id="KW-0689">Ribosomal protein</keyword>
<feature type="compositionally biased region" description="Polar residues" evidence="5">
    <location>
        <begin position="946"/>
        <end position="959"/>
    </location>
</feature>
<feature type="compositionally biased region" description="Polar residues" evidence="5">
    <location>
        <begin position="446"/>
        <end position="458"/>
    </location>
</feature>
<comment type="caution">
    <text evidence="7">The sequence shown here is derived from an EMBL/GenBank/DDBJ whole genome shotgun (WGS) entry which is preliminary data.</text>
</comment>
<reference evidence="7" key="2">
    <citation type="submission" date="2021-02" db="EMBL/GenBank/DDBJ databases">
        <authorList>
            <person name="Kimball J.A."/>
            <person name="Haas M.W."/>
            <person name="Macchietto M."/>
            <person name="Kono T."/>
            <person name="Duquette J."/>
            <person name="Shao M."/>
        </authorList>
    </citation>
    <scope>NUCLEOTIDE SEQUENCE</scope>
    <source>
        <tissue evidence="7">Fresh leaf tissue</tissue>
    </source>
</reference>
<dbReference type="FunFam" id="1.20.1260.60:FF:000003">
    <property type="entry name" value="IST1-like protein isoform A"/>
    <property type="match status" value="1"/>
</dbReference>
<sequence>MHKGKLSGVLHKGFKPDKCKTALRMALARIKLLRNRKEVQVRQMRREVAQLLDANQDQTALIRVEHVIREEKLMQAYDLVEVYCELIVARLSIIDSHKTCPIDLKEAIASVMFASMRCSDVTELADVRKHFTSKYGKEFIAAALEVRPDSGVNRLVIEKLSAGAPDTQTKVKTLTSIAEEHNIKWVPKAFEEKLQKQNEDLLHGTTTYPGGNIPSSVMPISQSSGSYAELANSRMPTAHLYSSTEVPDNSAPYVAASPNAFLRENRVGSEYSMPPSSQHGATAYSSSQIPRPNSFSHENTGGPNVSRHSQYGATVPDTSSRSEELNQPRERKPSASGSNWNVEFKDATSAAQAAAESAEMASFAARAAAQLASRGNFSAEQNTGAFASSAHTHETTPRKQQAEHLMKDVHRSFGEQDSGANDPKFISSNARKDEERTETSRLGRVNMSTPDSSAQFHSYSPDICSDEYEMLTEPLRAHSPDPPYSDDSSEKESNFGRPGDHAFNLPGERSSDAQLGGHSIEDTESNRASLDLENTDNYNRNYSSSHDSFIHGSSTIWDNQNDKTGADSSAVVFDQYDSDVGEENILDRLSSKHIEEPTVQDHMKFSNVDWSQQHRSESPVNHSTPTLFSRTETHPSYNLEANRKDVPSPHSYDNVAPTFDSDGVSSDEEVETSMHVKSLRSHSRGSGFSESKEDIISGKVVCDVSESIEDYHDPSGSNAFYKDQYDDSSPRSDYSGAYGNLGRLKSRDYDISEEGRVSHKLAGASSGTAGVNERVPFSLGRQTSRTSTDYDEGDLGLNFGRLTPGLRNKLRQPPPYRKDSADNMLPKQLVHKAPAIIEKPVPSEENNTLFENNNELYDQHQSVEAHVEAKSIMRRNYFESGGDRGKLSEQSSNAPSSIMNKSSAGVNSSKELYHEKPGVGARRETRTKTAKSYFDSDSEDELGQQEKGQTKWSTEQIQSRRSREVTSDTKRETPVQIGVQHADETESIPKEAKSPPSFSKFTEQRRGAPVYSRVPVPRTSPKPVHLDPPSRREKPQEDDPNMVSVTGKEEDTERSAEAPKESTPKTAPSHVHPKLPTDYDSFAAHFIPSAQRPTNWPPEARVFERRQSVTPGRSRSAARTRNLRLGIGLMATIPDSLVWELVKKNNSFLVKQFGNGNAKVQFSKEPNNLYNVHSYKHSGLANKKTVTVQPASGKEMAVVLLTTKTKKQNKPASLYHKSVMRKEVHKTAKAIKNQVSDNYYRPDLTKPALARLSAVYRSLQVAKSGVKKKNRQAN</sequence>
<gene>
    <name evidence="7" type="ORF">GUJ93_ZPchr0007g3357</name>
</gene>
<evidence type="ECO:0000256" key="2">
    <source>
        <dbReference type="ARBA" id="ARBA00022980"/>
    </source>
</evidence>
<accession>A0A8J5W596</accession>
<evidence type="ECO:0000259" key="6">
    <source>
        <dbReference type="Pfam" id="PF01778"/>
    </source>
</evidence>
<keyword evidence="3" id="KW-0687">Ribonucleoprotein</keyword>
<feature type="compositionally biased region" description="Basic and acidic residues" evidence="5">
    <location>
        <begin position="1024"/>
        <end position="1037"/>
    </location>
</feature>
<feature type="region of interest" description="Disordered" evidence="5">
    <location>
        <begin position="712"/>
        <end position="740"/>
    </location>
</feature>
<dbReference type="Proteomes" id="UP000729402">
    <property type="component" value="Unassembled WGS sequence"/>
</dbReference>
<organism evidence="7 8">
    <name type="scientific">Zizania palustris</name>
    <name type="common">Northern wild rice</name>
    <dbReference type="NCBI Taxonomy" id="103762"/>
    <lineage>
        <taxon>Eukaryota</taxon>
        <taxon>Viridiplantae</taxon>
        <taxon>Streptophyta</taxon>
        <taxon>Embryophyta</taxon>
        <taxon>Tracheophyta</taxon>
        <taxon>Spermatophyta</taxon>
        <taxon>Magnoliopsida</taxon>
        <taxon>Liliopsida</taxon>
        <taxon>Poales</taxon>
        <taxon>Poaceae</taxon>
        <taxon>BOP clade</taxon>
        <taxon>Oryzoideae</taxon>
        <taxon>Oryzeae</taxon>
        <taxon>Zizaniinae</taxon>
        <taxon>Zizania</taxon>
    </lineage>
</organism>
<dbReference type="PANTHER" id="PTHR12161:SF13">
    <property type="entry name" value="REGULATOR OF VPS4 ACTIVITY IN THE MVB PATHWAY PROTEIN"/>
    <property type="match status" value="1"/>
</dbReference>
<dbReference type="InterPro" id="IPR029004">
    <property type="entry name" value="Ribosomal_eL28/Mak16"/>
</dbReference>
<comment type="similarity">
    <text evidence="1">Belongs to the eukaryotic ribosomal protein eL28 family.</text>
</comment>
<evidence type="ECO:0000256" key="3">
    <source>
        <dbReference type="ARBA" id="ARBA00023274"/>
    </source>
</evidence>
<dbReference type="InterPro" id="IPR005061">
    <property type="entry name" value="Ist1"/>
</dbReference>
<feature type="compositionally biased region" description="Basic and acidic residues" evidence="5">
    <location>
        <begin position="488"/>
        <end position="500"/>
    </location>
</feature>
<keyword evidence="4" id="KW-0175">Coiled coil</keyword>
<name>A0A8J5W596_ZIZPA</name>
<feature type="compositionally biased region" description="Basic and acidic residues" evidence="5">
    <location>
        <begin position="961"/>
        <end position="973"/>
    </location>
</feature>
<reference evidence="7" key="1">
    <citation type="journal article" date="2021" name="bioRxiv">
        <title>Whole Genome Assembly and Annotation of Northern Wild Rice, Zizania palustris L., Supports a Whole Genome Duplication in the Zizania Genus.</title>
        <authorList>
            <person name="Haas M."/>
            <person name="Kono T."/>
            <person name="Macchietto M."/>
            <person name="Millas R."/>
            <person name="McGilp L."/>
            <person name="Shao M."/>
            <person name="Duquette J."/>
            <person name="Hirsch C.N."/>
            <person name="Kimball J."/>
        </authorList>
    </citation>
    <scope>NUCLEOTIDE SEQUENCE</scope>
    <source>
        <tissue evidence="7">Fresh leaf tissue</tissue>
    </source>
</reference>
<feature type="compositionally biased region" description="Basic and acidic residues" evidence="5">
    <location>
        <begin position="430"/>
        <end position="441"/>
    </location>
</feature>
<protein>
    <recommendedName>
        <fullName evidence="6">Ribosomal eL28/Mak16 domain-containing protein</fullName>
    </recommendedName>
</protein>
<feature type="compositionally biased region" description="Basic and acidic residues" evidence="5">
    <location>
        <begin position="320"/>
        <end position="333"/>
    </location>
</feature>
<feature type="region of interest" description="Disordered" evidence="5">
    <location>
        <begin position="802"/>
        <end position="822"/>
    </location>
</feature>
<dbReference type="AlphaFoldDB" id="A0A8J5W596"/>
<keyword evidence="8" id="KW-1185">Reference proteome</keyword>
<feature type="compositionally biased region" description="Basic and acidic residues" evidence="5">
    <location>
        <begin position="1047"/>
        <end position="1063"/>
    </location>
</feature>
<feature type="region of interest" description="Disordered" evidence="5">
    <location>
        <begin position="382"/>
        <end position="460"/>
    </location>
</feature>
<dbReference type="PANTHER" id="PTHR12161">
    <property type="entry name" value="IST1 FAMILY MEMBER"/>
    <property type="match status" value="1"/>
</dbReference>
<dbReference type="GO" id="GO:0005840">
    <property type="term" value="C:ribosome"/>
    <property type="evidence" value="ECO:0007669"/>
    <property type="project" value="UniProtKB-KW"/>
</dbReference>
<feature type="region of interest" description="Disordered" evidence="5">
    <location>
        <begin position="880"/>
        <end position="1077"/>
    </location>
</feature>
<evidence type="ECO:0000313" key="7">
    <source>
        <dbReference type="EMBL" id="KAG8077689.1"/>
    </source>
</evidence>
<feature type="compositionally biased region" description="Polar residues" evidence="5">
    <location>
        <begin position="274"/>
        <end position="319"/>
    </location>
</feature>
<evidence type="ECO:0000256" key="1">
    <source>
        <dbReference type="ARBA" id="ARBA00007926"/>
    </source>
</evidence>
<feature type="region of interest" description="Disordered" evidence="5">
    <location>
        <begin position="269"/>
        <end position="341"/>
    </location>
</feature>
<feature type="domain" description="Ribosomal eL28/Mak16" evidence="6">
    <location>
        <begin position="1137"/>
        <end position="1258"/>
    </location>
</feature>